<dbReference type="Proteomes" id="UP001190700">
    <property type="component" value="Unassembled WGS sequence"/>
</dbReference>
<reference evidence="3 4" key="1">
    <citation type="journal article" date="2015" name="Genome Biol. Evol.">
        <title>Comparative Genomics of a Bacterivorous Green Alga Reveals Evolutionary Causalities and Consequences of Phago-Mixotrophic Mode of Nutrition.</title>
        <authorList>
            <person name="Burns J.A."/>
            <person name="Paasch A."/>
            <person name="Narechania A."/>
            <person name="Kim E."/>
        </authorList>
    </citation>
    <scope>NUCLEOTIDE SEQUENCE [LARGE SCALE GENOMIC DNA]</scope>
    <source>
        <strain evidence="3 4">PLY_AMNH</strain>
    </source>
</reference>
<protein>
    <recommendedName>
        <fullName evidence="5">Sulfotransferase</fullName>
    </recommendedName>
</protein>
<dbReference type="SUPFAM" id="SSF52540">
    <property type="entry name" value="P-loop containing nucleoside triphosphate hydrolases"/>
    <property type="match status" value="1"/>
</dbReference>
<feature type="region of interest" description="Disordered" evidence="1">
    <location>
        <begin position="51"/>
        <end position="80"/>
    </location>
</feature>
<dbReference type="GO" id="GO:0050659">
    <property type="term" value="F:N-acetylgalactosamine 4-sulfate 6-O-sulfotransferase activity"/>
    <property type="evidence" value="ECO:0007669"/>
    <property type="project" value="TreeGrafter"/>
</dbReference>
<dbReference type="PROSITE" id="PS51257">
    <property type="entry name" value="PROKAR_LIPOPROTEIN"/>
    <property type="match status" value="1"/>
</dbReference>
<feature type="signal peptide" evidence="2">
    <location>
        <begin position="1"/>
        <end position="23"/>
    </location>
</feature>
<dbReference type="InterPro" id="IPR027417">
    <property type="entry name" value="P-loop_NTPase"/>
</dbReference>
<dbReference type="GO" id="GO:0019319">
    <property type="term" value="P:hexose biosynthetic process"/>
    <property type="evidence" value="ECO:0007669"/>
    <property type="project" value="TreeGrafter"/>
</dbReference>
<dbReference type="EMBL" id="LGRX02033405">
    <property type="protein sequence ID" value="KAK3241374.1"/>
    <property type="molecule type" value="Genomic_DNA"/>
</dbReference>
<evidence type="ECO:0000313" key="4">
    <source>
        <dbReference type="Proteomes" id="UP001190700"/>
    </source>
</evidence>
<evidence type="ECO:0000256" key="1">
    <source>
        <dbReference type="SAM" id="MobiDB-lite"/>
    </source>
</evidence>
<keyword evidence="2" id="KW-0732">Signal</keyword>
<comment type="caution">
    <text evidence="3">The sequence shown here is derived from an EMBL/GenBank/DDBJ whole genome shotgun (WGS) entry which is preliminary data.</text>
</comment>
<organism evidence="3 4">
    <name type="scientific">Cymbomonas tetramitiformis</name>
    <dbReference type="NCBI Taxonomy" id="36881"/>
    <lineage>
        <taxon>Eukaryota</taxon>
        <taxon>Viridiplantae</taxon>
        <taxon>Chlorophyta</taxon>
        <taxon>Pyramimonadophyceae</taxon>
        <taxon>Pyramimonadales</taxon>
        <taxon>Pyramimonadaceae</taxon>
        <taxon>Cymbomonas</taxon>
    </lineage>
</organism>
<evidence type="ECO:0000313" key="3">
    <source>
        <dbReference type="EMBL" id="KAK3241374.1"/>
    </source>
</evidence>
<dbReference type="AlphaFoldDB" id="A0AAE0EV43"/>
<evidence type="ECO:0008006" key="5">
    <source>
        <dbReference type="Google" id="ProtNLM"/>
    </source>
</evidence>
<name>A0AAE0EV43_9CHLO</name>
<dbReference type="InterPro" id="IPR052654">
    <property type="entry name" value="CS_Sulfotransferase"/>
</dbReference>
<gene>
    <name evidence="3" type="ORF">CYMTET_48852</name>
</gene>
<dbReference type="Gene3D" id="3.40.50.300">
    <property type="entry name" value="P-loop containing nucleotide triphosphate hydrolases"/>
    <property type="match status" value="1"/>
</dbReference>
<proteinExistence type="predicted"/>
<sequence length="479" mass="53608">MPSFKRSYLNFSIFSLGFVIACADVNIGERSNFHGIPQHASRRLLSESAPSWHPAKKRSSTHVFASQADASRESTPPATLSEDTKKILQKVAPDILDFLPIRFEKGMKNPCFLSPSQDGRASELLCLPYFIIAGGFQCGVPDFDKRLHMHPQVPSQYTSRSVWWTNHPKGSSGNFSKYVHGFPNGAKAVKASPETTILGDVSASYASFIMAEHLRLHHTFLSESATCRDQCRAGKAPAESSDKCPPKTTGPKYKFDHCFPEGQAAMAPIDFNVPALISTVYQPAKPPFVVMLLRNPTERLWAAFWTYGQFPGQYGKSNAGFLAYFEEQSAAWDKCVALHDVHTCGLRFETLAPEFEDVFYHGDQLLKGMYSIFVEDWVKWIGRDRVLVMRSEDYYEELGSGSGRPSALIKTWELLSVPPASEELWTGSEGSPVQNEHAKVLEEHGEMPAEIRARVDAFYQPFKADLASILNDSRFLWET</sequence>
<evidence type="ECO:0000256" key="2">
    <source>
        <dbReference type="SAM" id="SignalP"/>
    </source>
</evidence>
<feature type="chain" id="PRO_5042293251" description="Sulfotransferase" evidence="2">
    <location>
        <begin position="24"/>
        <end position="479"/>
    </location>
</feature>
<keyword evidence="4" id="KW-1185">Reference proteome</keyword>
<accession>A0AAE0EV43</accession>
<dbReference type="PANTHER" id="PTHR15723">
    <property type="entry name" value="CARBOHYDRATE SULFOTRANSFERASE 15"/>
    <property type="match status" value="1"/>
</dbReference>
<dbReference type="PANTHER" id="PTHR15723:SF0">
    <property type="entry name" value="CARBOHYDRATE SULFOTRANSFERASE 15"/>
    <property type="match status" value="1"/>
</dbReference>